<dbReference type="AlphaFoldDB" id="A0A1I2I6H3"/>
<organism evidence="1 2">
    <name type="scientific">Paenibacillus catalpae</name>
    <dbReference type="NCBI Taxonomy" id="1045775"/>
    <lineage>
        <taxon>Bacteria</taxon>
        <taxon>Bacillati</taxon>
        <taxon>Bacillota</taxon>
        <taxon>Bacilli</taxon>
        <taxon>Bacillales</taxon>
        <taxon>Paenibacillaceae</taxon>
        <taxon>Paenibacillus</taxon>
    </lineage>
</organism>
<gene>
    <name evidence="1" type="ORF">SAMN05216378_0145</name>
</gene>
<proteinExistence type="predicted"/>
<sequence>MVTTSRQLSEANVLVGDKTISVPYSFFGPDSKLYVPIQPIAQALGWKVTDVTGVEYCYSIKTSHQELLADKTNSLMYNSRLFVRMDAIRAAGYTNTGIQWIQPDDYHG</sequence>
<dbReference type="Proteomes" id="UP000198855">
    <property type="component" value="Unassembled WGS sequence"/>
</dbReference>
<dbReference type="OrthoDB" id="2656156at2"/>
<name>A0A1I2I6H3_9BACL</name>
<dbReference type="RefSeq" id="WP_091191056.1">
    <property type="nucleotide sequence ID" value="NZ_FOMT01000013.1"/>
</dbReference>
<keyword evidence="2" id="KW-1185">Reference proteome</keyword>
<reference evidence="2" key="1">
    <citation type="submission" date="2016-10" db="EMBL/GenBank/DDBJ databases">
        <authorList>
            <person name="Varghese N."/>
            <person name="Submissions S."/>
        </authorList>
    </citation>
    <scope>NUCLEOTIDE SEQUENCE [LARGE SCALE GENOMIC DNA]</scope>
    <source>
        <strain evidence="2">CGMCC 1.10784</strain>
    </source>
</reference>
<protein>
    <recommendedName>
        <fullName evidence="3">Copper amine oxidase N-terminal domain-containing protein</fullName>
    </recommendedName>
</protein>
<evidence type="ECO:0000313" key="1">
    <source>
        <dbReference type="EMBL" id="SFF37238.1"/>
    </source>
</evidence>
<evidence type="ECO:0008006" key="3">
    <source>
        <dbReference type="Google" id="ProtNLM"/>
    </source>
</evidence>
<evidence type="ECO:0000313" key="2">
    <source>
        <dbReference type="Proteomes" id="UP000198855"/>
    </source>
</evidence>
<accession>A0A1I2I6H3</accession>
<dbReference type="EMBL" id="FOMT01000013">
    <property type="protein sequence ID" value="SFF37238.1"/>
    <property type="molecule type" value="Genomic_DNA"/>
</dbReference>